<reference evidence="2 3" key="1">
    <citation type="submission" date="2019-01" db="EMBL/GenBank/DDBJ databases">
        <title>Still something new to discover - new insights into E. coli phage diversity and taxonomy.</title>
        <authorList>
            <person name="Korf I.H.E."/>
            <person name="Adriaennsens E."/>
            <person name="Dreiseikelmann B."/>
            <person name="Kropinski A."/>
            <person name="Nimtz M."/>
            <person name="Meier-Kolthoff J.P."/>
            <person name="Rohde M."/>
            <person name="van Raaij M."/>
            <person name="Wittmann J."/>
        </authorList>
    </citation>
    <scope>NUCLEOTIDE SEQUENCE [LARGE SCALE GENOMIC DNA]</scope>
</reference>
<evidence type="ECO:0000313" key="2">
    <source>
        <dbReference type="EMBL" id="QBQ76592.1"/>
    </source>
</evidence>
<gene>
    <name evidence="2" type="ORF">R4596rev_00029</name>
</gene>
<dbReference type="EMBL" id="MK373771">
    <property type="protein sequence ID" value="QBQ76592.1"/>
    <property type="molecule type" value="Genomic_DNA"/>
</dbReference>
<proteinExistence type="predicted"/>
<organism evidence="2 3">
    <name type="scientific">Escherichia phage vB_EcoP_R4596</name>
    <dbReference type="NCBI Taxonomy" id="2508204"/>
    <lineage>
        <taxon>Viruses</taxon>
        <taxon>Duplodnaviria</taxon>
        <taxon>Heunggongvirae</taxon>
        <taxon>Uroviricota</taxon>
        <taxon>Caudoviricetes</taxon>
        <taxon>Autographivirales</taxon>
        <taxon>Autosignataviridae</taxon>
        <taxon>Molineuxvirinae</taxon>
        <taxon>Rodentiumvirus</taxon>
        <taxon>Rodentiumvirus R4596</taxon>
    </lineage>
</organism>
<accession>A0A482MTS4</accession>
<protein>
    <submittedName>
        <fullName evidence="2">Uncharacterized protein</fullName>
    </submittedName>
</protein>
<keyword evidence="3" id="KW-1185">Reference proteome</keyword>
<feature type="region of interest" description="Disordered" evidence="1">
    <location>
        <begin position="24"/>
        <end position="69"/>
    </location>
</feature>
<evidence type="ECO:0000256" key="1">
    <source>
        <dbReference type="SAM" id="MobiDB-lite"/>
    </source>
</evidence>
<dbReference type="Proteomes" id="UP000306923">
    <property type="component" value="Segment"/>
</dbReference>
<sequence length="69" mass="7100">MGVVKKAFKAIGLAPETPKIEAAKTPAQQLAREPETTAEDITLGQDDSATAAARGKRGLIRPVASSLGV</sequence>
<name>A0A482MTS4_9CAUD</name>
<evidence type="ECO:0000313" key="3">
    <source>
        <dbReference type="Proteomes" id="UP000306923"/>
    </source>
</evidence>